<dbReference type="PROSITE" id="PS00517">
    <property type="entry name" value="RNASE_3_1"/>
    <property type="match status" value="1"/>
</dbReference>
<keyword evidence="11 15" id="KW-0255">Endonuclease</keyword>
<dbReference type="GO" id="GO:0042802">
    <property type="term" value="F:identical protein binding"/>
    <property type="evidence" value="ECO:0007669"/>
    <property type="project" value="UniProtKB-ARBA"/>
</dbReference>
<keyword evidence="13 15" id="KW-0460">Magnesium</keyword>
<sequence length="235" mass="25890">MTEERRVVLQELAQKLVPDGDIALDLLHTALIHPSYVQEHGGMTNQRLEFLGDAVVGLVIANYFFCQYPEDDEGKLTQRRATVVCEEALAHAAERLGIGDLMLFGKGESAHGGAKRASNLADAMEAVCAAVYLSMGLAPLEGILDRLLGPELQMVADGYYGDYKTRLQEYVQACDHGQVVYRLQDSRGPDHAKYFTTEVWVNGERLGVGKGRSKKNAERAAAFEALVHFGLEKKH</sequence>
<comment type="cofactor">
    <cofactor evidence="15">
        <name>Mg(2+)</name>
        <dbReference type="ChEBI" id="CHEBI:18420"/>
    </cofactor>
</comment>
<dbReference type="GO" id="GO:0019843">
    <property type="term" value="F:rRNA binding"/>
    <property type="evidence" value="ECO:0007669"/>
    <property type="project" value="UniProtKB-KW"/>
</dbReference>
<dbReference type="InterPro" id="IPR014720">
    <property type="entry name" value="dsRBD_dom"/>
</dbReference>
<evidence type="ECO:0000313" key="18">
    <source>
        <dbReference type="EMBL" id="SDD55085.1"/>
    </source>
</evidence>
<feature type="active site" evidence="15">
    <location>
        <position position="125"/>
    </location>
</feature>
<evidence type="ECO:0000256" key="9">
    <source>
        <dbReference type="ARBA" id="ARBA00022722"/>
    </source>
</evidence>
<dbReference type="Gene3D" id="3.30.160.20">
    <property type="match status" value="1"/>
</dbReference>
<feature type="binding site" evidence="15">
    <location>
        <position position="49"/>
    </location>
    <ligand>
        <name>Mg(2+)</name>
        <dbReference type="ChEBI" id="CHEBI:18420"/>
    </ligand>
</feature>
<dbReference type="InterPro" id="IPR036389">
    <property type="entry name" value="RNase_III_sf"/>
</dbReference>
<protein>
    <recommendedName>
        <fullName evidence="15">Ribonuclease 3</fullName>
        <ecNumber evidence="15">3.1.26.3</ecNumber>
    </recommendedName>
    <alternativeName>
        <fullName evidence="15">Ribonuclease III</fullName>
        <shortName evidence="15">RNase III</shortName>
    </alternativeName>
</protein>
<name>A0A1G6VQE6_PEPNI</name>
<dbReference type="PANTHER" id="PTHR11207">
    <property type="entry name" value="RIBONUCLEASE III"/>
    <property type="match status" value="1"/>
</dbReference>
<evidence type="ECO:0000256" key="1">
    <source>
        <dbReference type="ARBA" id="ARBA00000109"/>
    </source>
</evidence>
<dbReference type="SUPFAM" id="SSF54768">
    <property type="entry name" value="dsRNA-binding domain-like"/>
    <property type="match status" value="1"/>
</dbReference>
<dbReference type="GO" id="GO:0010468">
    <property type="term" value="P:regulation of gene expression"/>
    <property type="evidence" value="ECO:0007669"/>
    <property type="project" value="TreeGrafter"/>
</dbReference>
<evidence type="ECO:0000256" key="7">
    <source>
        <dbReference type="ARBA" id="ARBA00022664"/>
    </source>
</evidence>
<keyword evidence="7 15" id="KW-0507">mRNA processing</keyword>
<dbReference type="InterPro" id="IPR000999">
    <property type="entry name" value="RNase_III_dom"/>
</dbReference>
<dbReference type="FunFam" id="1.10.1520.10:FF:000001">
    <property type="entry name" value="Ribonuclease 3"/>
    <property type="match status" value="1"/>
</dbReference>
<dbReference type="GO" id="GO:0008033">
    <property type="term" value="P:tRNA processing"/>
    <property type="evidence" value="ECO:0007669"/>
    <property type="project" value="UniProtKB-KW"/>
</dbReference>
<feature type="domain" description="RNase III" evidence="17">
    <location>
        <begin position="9"/>
        <end position="136"/>
    </location>
</feature>
<feature type="domain" description="DRBM" evidence="16">
    <location>
        <begin position="162"/>
        <end position="231"/>
    </location>
</feature>
<keyword evidence="15" id="KW-0699">rRNA-binding</keyword>
<dbReference type="Gene3D" id="1.10.1520.10">
    <property type="entry name" value="Ribonuclease III domain"/>
    <property type="match status" value="1"/>
</dbReference>
<dbReference type="NCBIfam" id="TIGR02191">
    <property type="entry name" value="RNaseIII"/>
    <property type="match status" value="1"/>
</dbReference>
<dbReference type="STRING" id="2741.SAMN04489866_10493"/>
<feature type="binding site" evidence="15">
    <location>
        <position position="122"/>
    </location>
    <ligand>
        <name>Mg(2+)</name>
        <dbReference type="ChEBI" id="CHEBI:18420"/>
    </ligand>
</feature>
<comment type="catalytic activity">
    <reaction evidence="1 15">
        <text>Endonucleolytic cleavage to 5'-phosphomonoester.</text>
        <dbReference type="EC" id="3.1.26.3"/>
    </reaction>
</comment>
<dbReference type="FunFam" id="3.30.160.20:FF:000003">
    <property type="entry name" value="Ribonuclease 3"/>
    <property type="match status" value="1"/>
</dbReference>
<keyword evidence="14 15" id="KW-0694">RNA-binding</keyword>
<feature type="binding site" evidence="15">
    <location>
        <position position="125"/>
    </location>
    <ligand>
        <name>Mg(2+)</name>
        <dbReference type="ChEBI" id="CHEBI:18420"/>
    </ligand>
</feature>
<dbReference type="SUPFAM" id="SSF69065">
    <property type="entry name" value="RNase III domain-like"/>
    <property type="match status" value="1"/>
</dbReference>
<evidence type="ECO:0000259" key="17">
    <source>
        <dbReference type="PROSITE" id="PS50142"/>
    </source>
</evidence>
<dbReference type="AlphaFoldDB" id="A0A1G6VQE6"/>
<dbReference type="GO" id="GO:0005737">
    <property type="term" value="C:cytoplasm"/>
    <property type="evidence" value="ECO:0007669"/>
    <property type="project" value="UniProtKB-SubCell"/>
</dbReference>
<evidence type="ECO:0000256" key="13">
    <source>
        <dbReference type="ARBA" id="ARBA00022842"/>
    </source>
</evidence>
<dbReference type="Proteomes" id="UP000198995">
    <property type="component" value="Unassembled WGS sequence"/>
</dbReference>
<evidence type="ECO:0000256" key="6">
    <source>
        <dbReference type="ARBA" id="ARBA00022552"/>
    </source>
</evidence>
<evidence type="ECO:0000256" key="4">
    <source>
        <dbReference type="ARBA" id="ARBA00011738"/>
    </source>
</evidence>
<proteinExistence type="inferred from homology"/>
<dbReference type="HAMAP" id="MF_00104">
    <property type="entry name" value="RNase_III"/>
    <property type="match status" value="1"/>
</dbReference>
<dbReference type="CDD" id="cd10845">
    <property type="entry name" value="DSRM_RNAse_III_family"/>
    <property type="match status" value="1"/>
</dbReference>
<dbReference type="RefSeq" id="WP_091791554.1">
    <property type="nucleotide sequence ID" value="NZ_FNAF01000004.1"/>
</dbReference>
<evidence type="ECO:0000256" key="14">
    <source>
        <dbReference type="ARBA" id="ARBA00022884"/>
    </source>
</evidence>
<comment type="subcellular location">
    <subcellularLocation>
        <location evidence="2 15">Cytoplasm</location>
    </subcellularLocation>
</comment>
<evidence type="ECO:0000256" key="11">
    <source>
        <dbReference type="ARBA" id="ARBA00022759"/>
    </source>
</evidence>
<keyword evidence="8 15" id="KW-0819">tRNA processing</keyword>
<dbReference type="Pfam" id="PF14622">
    <property type="entry name" value="Ribonucleas_3_3"/>
    <property type="match status" value="1"/>
</dbReference>
<dbReference type="SMART" id="SM00535">
    <property type="entry name" value="RIBOc"/>
    <property type="match status" value="1"/>
</dbReference>
<dbReference type="PROSITE" id="PS50142">
    <property type="entry name" value="RNASE_3_2"/>
    <property type="match status" value="1"/>
</dbReference>
<dbReference type="SMART" id="SM00358">
    <property type="entry name" value="DSRM"/>
    <property type="match status" value="1"/>
</dbReference>
<organism evidence="18 19">
    <name type="scientific">Peptococcus niger</name>
    <dbReference type="NCBI Taxonomy" id="2741"/>
    <lineage>
        <taxon>Bacteria</taxon>
        <taxon>Bacillati</taxon>
        <taxon>Bacillota</taxon>
        <taxon>Clostridia</taxon>
        <taxon>Eubacteriales</taxon>
        <taxon>Peptococcaceae</taxon>
        <taxon>Peptococcus</taxon>
    </lineage>
</organism>
<evidence type="ECO:0000256" key="15">
    <source>
        <dbReference type="HAMAP-Rule" id="MF_00104"/>
    </source>
</evidence>
<dbReference type="Pfam" id="PF00035">
    <property type="entry name" value="dsrm"/>
    <property type="match status" value="1"/>
</dbReference>
<evidence type="ECO:0000313" key="19">
    <source>
        <dbReference type="Proteomes" id="UP000198995"/>
    </source>
</evidence>
<dbReference type="OrthoDB" id="9805026at2"/>
<keyword evidence="19" id="KW-1185">Reference proteome</keyword>
<keyword evidence="9 15" id="KW-0540">Nuclease</keyword>
<dbReference type="EC" id="3.1.26.3" evidence="15"/>
<evidence type="ECO:0000256" key="8">
    <source>
        <dbReference type="ARBA" id="ARBA00022694"/>
    </source>
</evidence>
<evidence type="ECO:0000256" key="10">
    <source>
        <dbReference type="ARBA" id="ARBA00022723"/>
    </source>
</evidence>
<comment type="function">
    <text evidence="15">Digests double-stranded RNA. Involved in the processing of primary rRNA transcript to yield the immediate precursors to the large and small rRNAs (23S and 16S). Processes some mRNAs, and tRNAs when they are encoded in the rRNA operon. Processes pre-crRNA and tracrRNA of type II CRISPR loci if present in the organism.</text>
</comment>
<dbReference type="PROSITE" id="PS50137">
    <property type="entry name" value="DS_RBD"/>
    <property type="match status" value="1"/>
</dbReference>
<keyword evidence="5 15" id="KW-0963">Cytoplasm</keyword>
<gene>
    <name evidence="15" type="primary">rnc</name>
    <name evidence="18" type="ORF">SAMN04489866_10493</name>
</gene>
<dbReference type="InterPro" id="IPR011907">
    <property type="entry name" value="RNase_III"/>
</dbReference>
<keyword evidence="10 15" id="KW-0479">Metal-binding</keyword>
<evidence type="ECO:0000256" key="3">
    <source>
        <dbReference type="ARBA" id="ARBA00010183"/>
    </source>
</evidence>
<evidence type="ECO:0000259" key="16">
    <source>
        <dbReference type="PROSITE" id="PS50137"/>
    </source>
</evidence>
<reference evidence="18 19" key="1">
    <citation type="submission" date="2016-10" db="EMBL/GenBank/DDBJ databases">
        <authorList>
            <person name="de Groot N.N."/>
        </authorList>
    </citation>
    <scope>NUCLEOTIDE SEQUENCE [LARGE SCALE GENOMIC DNA]</scope>
    <source>
        <strain evidence="18 19">DSM 20475</strain>
    </source>
</reference>
<comment type="subunit">
    <text evidence="4 15">Homodimer.</text>
</comment>
<dbReference type="GO" id="GO:0006364">
    <property type="term" value="P:rRNA processing"/>
    <property type="evidence" value="ECO:0007669"/>
    <property type="project" value="UniProtKB-UniRule"/>
</dbReference>
<dbReference type="GO" id="GO:0046872">
    <property type="term" value="F:metal ion binding"/>
    <property type="evidence" value="ECO:0007669"/>
    <property type="project" value="UniProtKB-KW"/>
</dbReference>
<dbReference type="PANTHER" id="PTHR11207:SF0">
    <property type="entry name" value="RIBONUCLEASE 3"/>
    <property type="match status" value="1"/>
</dbReference>
<evidence type="ECO:0000256" key="5">
    <source>
        <dbReference type="ARBA" id="ARBA00022490"/>
    </source>
</evidence>
<dbReference type="CDD" id="cd00593">
    <property type="entry name" value="RIBOc"/>
    <property type="match status" value="1"/>
</dbReference>
<keyword evidence="6 15" id="KW-0698">rRNA processing</keyword>
<dbReference type="EMBL" id="FNAF01000004">
    <property type="protein sequence ID" value="SDD55085.1"/>
    <property type="molecule type" value="Genomic_DNA"/>
</dbReference>
<feature type="active site" evidence="15">
    <location>
        <position position="53"/>
    </location>
</feature>
<dbReference type="GO" id="GO:0006397">
    <property type="term" value="P:mRNA processing"/>
    <property type="evidence" value="ECO:0007669"/>
    <property type="project" value="UniProtKB-UniRule"/>
</dbReference>
<dbReference type="GO" id="GO:0003725">
    <property type="term" value="F:double-stranded RNA binding"/>
    <property type="evidence" value="ECO:0007669"/>
    <property type="project" value="TreeGrafter"/>
</dbReference>
<dbReference type="GO" id="GO:0004525">
    <property type="term" value="F:ribonuclease III activity"/>
    <property type="evidence" value="ECO:0007669"/>
    <property type="project" value="UniProtKB-UniRule"/>
</dbReference>
<comment type="similarity">
    <text evidence="3">Belongs to the ribonuclease III family.</text>
</comment>
<accession>A0A1G6VQE6</accession>
<keyword evidence="12 15" id="KW-0378">Hydrolase</keyword>
<evidence type="ECO:0000256" key="12">
    <source>
        <dbReference type="ARBA" id="ARBA00022801"/>
    </source>
</evidence>
<evidence type="ECO:0000256" key="2">
    <source>
        <dbReference type="ARBA" id="ARBA00004496"/>
    </source>
</evidence>